<comment type="cofactor">
    <cofactor evidence="1">
        <name>Mg(2+)</name>
        <dbReference type="ChEBI" id="CHEBI:18420"/>
    </cofactor>
</comment>
<evidence type="ECO:0000256" key="8">
    <source>
        <dbReference type="ARBA" id="ARBA00022842"/>
    </source>
</evidence>
<feature type="region of interest" description="Disordered" evidence="10">
    <location>
        <begin position="27"/>
        <end position="66"/>
    </location>
</feature>
<dbReference type="Pfam" id="PF00245">
    <property type="entry name" value="Alk_phosphatase"/>
    <property type="match status" value="1"/>
</dbReference>
<keyword evidence="7" id="KW-0862">Zinc</keyword>
<evidence type="ECO:0000256" key="6">
    <source>
        <dbReference type="ARBA" id="ARBA00022801"/>
    </source>
</evidence>
<proteinExistence type="inferred from homology"/>
<dbReference type="GO" id="GO:0004035">
    <property type="term" value="F:alkaline phosphatase activity"/>
    <property type="evidence" value="ECO:0007669"/>
    <property type="project" value="UniProtKB-EC"/>
</dbReference>
<evidence type="ECO:0000256" key="7">
    <source>
        <dbReference type="ARBA" id="ARBA00022833"/>
    </source>
</evidence>
<keyword evidence="12" id="KW-1185">Reference proteome</keyword>
<dbReference type="SUPFAM" id="SSF53649">
    <property type="entry name" value="Alkaline phosphatase-like"/>
    <property type="match status" value="1"/>
</dbReference>
<dbReference type="SMART" id="SM00098">
    <property type="entry name" value="alkPPc"/>
    <property type="match status" value="1"/>
</dbReference>
<keyword evidence="4" id="KW-0597">Phosphoprotein</keyword>
<evidence type="ECO:0000256" key="3">
    <source>
        <dbReference type="ARBA" id="ARBA00005984"/>
    </source>
</evidence>
<keyword evidence="5" id="KW-0479">Metal-binding</keyword>
<dbReference type="InterPro" id="IPR001952">
    <property type="entry name" value="Alkaline_phosphatase"/>
</dbReference>
<evidence type="ECO:0000313" key="12">
    <source>
        <dbReference type="Proteomes" id="UP000696413"/>
    </source>
</evidence>
<dbReference type="PANTHER" id="PTHR11596:SF5">
    <property type="entry name" value="ALKALINE PHOSPHATASE"/>
    <property type="match status" value="1"/>
</dbReference>
<evidence type="ECO:0000256" key="4">
    <source>
        <dbReference type="ARBA" id="ARBA00022553"/>
    </source>
</evidence>
<dbReference type="Proteomes" id="UP000696413">
    <property type="component" value="Unassembled WGS sequence"/>
</dbReference>
<accession>A0ABS6HTG4</accession>
<keyword evidence="6 11" id="KW-0378">Hydrolase</keyword>
<dbReference type="InterPro" id="IPR017850">
    <property type="entry name" value="Alkaline_phosphatase_core_sf"/>
</dbReference>
<dbReference type="Gene3D" id="3.40.720.10">
    <property type="entry name" value="Alkaline Phosphatase, subunit A"/>
    <property type="match status" value="1"/>
</dbReference>
<evidence type="ECO:0000313" key="11">
    <source>
        <dbReference type="EMBL" id="MBU8824648.1"/>
    </source>
</evidence>
<evidence type="ECO:0000256" key="9">
    <source>
        <dbReference type="RuleBase" id="RU003946"/>
    </source>
</evidence>
<dbReference type="NCBIfam" id="NF007810">
    <property type="entry name" value="PRK10518.1"/>
    <property type="match status" value="1"/>
</dbReference>
<dbReference type="PANTHER" id="PTHR11596">
    <property type="entry name" value="ALKALINE PHOSPHATASE"/>
    <property type="match status" value="1"/>
</dbReference>
<evidence type="ECO:0000256" key="10">
    <source>
        <dbReference type="SAM" id="MobiDB-lite"/>
    </source>
</evidence>
<keyword evidence="8" id="KW-0460">Magnesium</keyword>
<dbReference type="PROSITE" id="PS00123">
    <property type="entry name" value="ALKALINE_PHOSPHATASE"/>
    <property type="match status" value="1"/>
</dbReference>
<reference evidence="11 12" key="1">
    <citation type="submission" date="2021-05" db="EMBL/GenBank/DDBJ databases">
        <title>Draft Genome Sequences of Clinical Respiratory Isolates of Mycobacterium goodii Recovered in Ireland.</title>
        <authorList>
            <person name="Flanagan P.R."/>
            <person name="Mok S."/>
            <person name="Roycroft E."/>
            <person name="Rogers T.R."/>
            <person name="Fitzgibbon M."/>
        </authorList>
    </citation>
    <scope>NUCLEOTIDE SEQUENCE [LARGE SCALE GENOMIC DNA]</scope>
    <source>
        <strain evidence="11 12">14IE55</strain>
    </source>
</reference>
<comment type="cofactor">
    <cofactor evidence="2">
        <name>Zn(2+)</name>
        <dbReference type="ChEBI" id="CHEBI:29105"/>
    </cofactor>
</comment>
<gene>
    <name evidence="11" type="primary">phoA</name>
    <name evidence="11" type="ORF">KL859_17470</name>
</gene>
<dbReference type="EC" id="3.1.3.1" evidence="11"/>
<dbReference type="RefSeq" id="WP_214387620.1">
    <property type="nucleotide sequence ID" value="NZ_CP092364.2"/>
</dbReference>
<sequence>MPVNTYLKTAAVIGAVSLLPLTGCSSDKTTDSSGDTVHRSASGDIAANGGARRIGGDQTDSERNAINGGEARNVILLIGDGMGDSEITMARNYQKGAGGSFDGLDALPLSGQYTTYALNKDGKPNYVTDSAASATGWTTGTKTYNGALGIDIKGNRQNTILELAKAQGFATGDVTTSEIQDATPASLFSHISERDCYGPAETAADCPTDALENGGPGSVTEQLLTTRPDLTLGGGAETFTQTANAGDFKGKTLEAQAKERGFQIVRTADELDAIGAADQDNPVIGLFADGNMPVRWSGPPAVHHGYLQPAVKCTDNPERGAEVPKLAAMTQKAIDLLKNGKAGKDKGFYLQVEGASIDKKDHDADPCGQIGETVDFDEAVQTALKFAREDGNTLVVVTADHGHSSQIVEPLTEDDLRDIAEDTKQPVERVRDTMYPGLTRKLVTADGAEMTVSYGTSADVDIESETHTGTQVRVAAYGPRAANVVGLTDQTDLFFTMTDALGLNRDEEPAH</sequence>
<dbReference type="PRINTS" id="PR00113">
    <property type="entry name" value="ALKPHPHTASE"/>
</dbReference>
<dbReference type="CDD" id="cd16012">
    <property type="entry name" value="ALP"/>
    <property type="match status" value="1"/>
</dbReference>
<dbReference type="EMBL" id="JAHBOM010000012">
    <property type="protein sequence ID" value="MBU8824648.1"/>
    <property type="molecule type" value="Genomic_DNA"/>
</dbReference>
<organism evidence="11 12">
    <name type="scientific">Mycolicibacterium goodii</name>
    <name type="common">Mycobacterium goodii</name>
    <dbReference type="NCBI Taxonomy" id="134601"/>
    <lineage>
        <taxon>Bacteria</taxon>
        <taxon>Bacillati</taxon>
        <taxon>Actinomycetota</taxon>
        <taxon>Actinomycetes</taxon>
        <taxon>Mycobacteriales</taxon>
        <taxon>Mycobacteriaceae</taxon>
        <taxon>Mycolicibacterium</taxon>
    </lineage>
</organism>
<evidence type="ECO:0000256" key="1">
    <source>
        <dbReference type="ARBA" id="ARBA00001946"/>
    </source>
</evidence>
<comment type="similarity">
    <text evidence="3 9">Belongs to the alkaline phosphatase family.</text>
</comment>
<protein>
    <submittedName>
        <fullName evidence="11">Alkaline phosphatase</fullName>
        <ecNumber evidence="11">3.1.3.1</ecNumber>
    </submittedName>
</protein>
<evidence type="ECO:0000256" key="5">
    <source>
        <dbReference type="ARBA" id="ARBA00022723"/>
    </source>
</evidence>
<evidence type="ECO:0000256" key="2">
    <source>
        <dbReference type="ARBA" id="ARBA00001947"/>
    </source>
</evidence>
<name>A0ABS6HTG4_MYCGD</name>
<dbReference type="InterPro" id="IPR018299">
    <property type="entry name" value="Alkaline_phosphatase_AS"/>
</dbReference>
<comment type="caution">
    <text evidence="11">The sequence shown here is derived from an EMBL/GenBank/DDBJ whole genome shotgun (WGS) entry which is preliminary data.</text>
</comment>